<dbReference type="Gene3D" id="3.30.160.60">
    <property type="entry name" value="Classic Zinc Finger"/>
    <property type="match status" value="1"/>
</dbReference>
<dbReference type="InterPro" id="IPR036236">
    <property type="entry name" value="Znf_C2H2_sf"/>
</dbReference>
<dbReference type="InterPro" id="IPR013087">
    <property type="entry name" value="Znf_C2H2_type"/>
</dbReference>
<dbReference type="PROSITE" id="PS50157">
    <property type="entry name" value="ZINC_FINGER_C2H2_2"/>
    <property type="match status" value="1"/>
</dbReference>
<evidence type="ECO:0000256" key="1">
    <source>
        <dbReference type="PROSITE-ProRule" id="PRU00042"/>
    </source>
</evidence>
<dbReference type="PROSITE" id="PS00028">
    <property type="entry name" value="ZINC_FINGER_C2H2_1"/>
    <property type="match status" value="1"/>
</dbReference>
<keyword evidence="1" id="KW-0863">Zinc-finger</keyword>
<comment type="caution">
    <text evidence="4">The sequence shown here is derived from an EMBL/GenBank/DDBJ whole genome shotgun (WGS) entry which is preliminary data.</text>
</comment>
<name>A0ABR1J8A0_9AGAR</name>
<feature type="region of interest" description="Disordered" evidence="2">
    <location>
        <begin position="100"/>
        <end position="145"/>
    </location>
</feature>
<proteinExistence type="predicted"/>
<evidence type="ECO:0000259" key="3">
    <source>
        <dbReference type="PROSITE" id="PS50157"/>
    </source>
</evidence>
<feature type="compositionally biased region" description="Basic and acidic residues" evidence="2">
    <location>
        <begin position="109"/>
        <end position="133"/>
    </location>
</feature>
<dbReference type="SMART" id="SM00355">
    <property type="entry name" value="ZnF_C2H2"/>
    <property type="match status" value="3"/>
</dbReference>
<keyword evidence="5" id="KW-1185">Reference proteome</keyword>
<dbReference type="SUPFAM" id="SSF57667">
    <property type="entry name" value="beta-beta-alpha zinc fingers"/>
    <property type="match status" value="1"/>
</dbReference>
<feature type="domain" description="C2H2-type" evidence="3">
    <location>
        <begin position="45"/>
        <end position="74"/>
    </location>
</feature>
<feature type="region of interest" description="Disordered" evidence="2">
    <location>
        <begin position="338"/>
        <end position="369"/>
    </location>
</feature>
<evidence type="ECO:0000256" key="2">
    <source>
        <dbReference type="SAM" id="MobiDB-lite"/>
    </source>
</evidence>
<dbReference type="EMBL" id="JBANRG010000035">
    <property type="protein sequence ID" value="KAK7449637.1"/>
    <property type="molecule type" value="Genomic_DNA"/>
</dbReference>
<reference evidence="4 5" key="1">
    <citation type="submission" date="2024-01" db="EMBL/GenBank/DDBJ databases">
        <title>A draft genome for the cacao thread blight pathogen Marasmiellus scandens.</title>
        <authorList>
            <person name="Baruah I.K."/>
            <person name="Leung J."/>
            <person name="Bukari Y."/>
            <person name="Amoako-Attah I."/>
            <person name="Meinhardt L.W."/>
            <person name="Bailey B.A."/>
            <person name="Cohen S.P."/>
        </authorList>
    </citation>
    <scope>NUCLEOTIDE SEQUENCE [LARGE SCALE GENOMIC DNA]</scope>
    <source>
        <strain evidence="4 5">GH-19</strain>
    </source>
</reference>
<gene>
    <name evidence="4" type="ORF">VKT23_013112</name>
</gene>
<keyword evidence="1" id="KW-0479">Metal-binding</keyword>
<organism evidence="4 5">
    <name type="scientific">Marasmiellus scandens</name>
    <dbReference type="NCBI Taxonomy" id="2682957"/>
    <lineage>
        <taxon>Eukaryota</taxon>
        <taxon>Fungi</taxon>
        <taxon>Dikarya</taxon>
        <taxon>Basidiomycota</taxon>
        <taxon>Agaricomycotina</taxon>
        <taxon>Agaricomycetes</taxon>
        <taxon>Agaricomycetidae</taxon>
        <taxon>Agaricales</taxon>
        <taxon>Marasmiineae</taxon>
        <taxon>Omphalotaceae</taxon>
        <taxon>Marasmiellus</taxon>
    </lineage>
</organism>
<protein>
    <recommendedName>
        <fullName evidence="3">C2H2-type domain-containing protein</fullName>
    </recommendedName>
</protein>
<evidence type="ECO:0000313" key="5">
    <source>
        <dbReference type="Proteomes" id="UP001498398"/>
    </source>
</evidence>
<dbReference type="Proteomes" id="UP001498398">
    <property type="component" value="Unassembled WGS sequence"/>
</dbReference>
<keyword evidence="1" id="KW-0862">Zinc</keyword>
<evidence type="ECO:0000313" key="4">
    <source>
        <dbReference type="EMBL" id="KAK7449637.1"/>
    </source>
</evidence>
<sequence>MPASRTKKSYDAGLKNRTCRICKEILSCSSDIPRHLKGHYKDCKYKCPFPGCGFGGKQKNNVNVHYRTHFDARPERCPDCDFRTKDPGCLTRHRKRYHDYVPQPRQRKFLSDDVTKNKASSKQREKVSRSHAENEEEEDSPVVKPEEKEMELILKDHPPLHFQPQPQSRVPASAQAFASPSLSSYPRQRQFNPSASAYNSASHWNFNFSFPSFSSSGRPSAPLMNANNMNLSLPCSMPLTASNTTNVQQWNLLDPLMTYPAYHAGLSLGYSDYDRINAGSGGMGFVGLGRPNVPDQRWSSSQPQELVPHNFFSDNFDNGNNLYPSSASGSGFQSAMPSSISSTYSNEGSTSYTNASSTRNSTSDHNSYISHNAGPSNSYADVPFSAGTSAMNYDYTSYIAGPSSSGDLAGNTQSAWQYNVGLGSNSNFNPVWGAEVSCDLDTLSAMPGSVTDLVGPSSMELPTWNSNCSGTRDF</sequence>
<accession>A0ABR1J8A0</accession>